<evidence type="ECO:0000256" key="3">
    <source>
        <dbReference type="PROSITE-ProRule" id="PRU00409"/>
    </source>
</evidence>
<dbReference type="OrthoDB" id="9802602at2"/>
<dbReference type="Pfam" id="PF08442">
    <property type="entry name" value="ATP-grasp_2"/>
    <property type="match status" value="1"/>
</dbReference>
<dbReference type="InterPro" id="IPR013650">
    <property type="entry name" value="ATP-grasp_succ-CoA_synth-type"/>
</dbReference>
<dbReference type="PIRSF" id="PIRSF001554">
    <property type="entry name" value="SucCS_beta"/>
    <property type="match status" value="1"/>
</dbReference>
<feature type="domain" description="ATP-grasp" evidence="4">
    <location>
        <begin position="9"/>
        <end position="226"/>
    </location>
</feature>
<keyword evidence="6" id="KW-1185">Reference proteome</keyword>
<dbReference type="GO" id="GO:0005524">
    <property type="term" value="F:ATP binding"/>
    <property type="evidence" value="ECO:0007669"/>
    <property type="project" value="UniProtKB-UniRule"/>
</dbReference>
<dbReference type="Gene3D" id="3.40.50.261">
    <property type="entry name" value="Succinyl-CoA synthetase domains"/>
    <property type="match status" value="1"/>
</dbReference>
<proteinExistence type="predicted"/>
<dbReference type="EMBL" id="PYYB01000003">
    <property type="protein sequence ID" value="PTL55637.1"/>
    <property type="molecule type" value="Genomic_DNA"/>
</dbReference>
<dbReference type="Gene3D" id="3.30.1490.20">
    <property type="entry name" value="ATP-grasp fold, A domain"/>
    <property type="match status" value="1"/>
</dbReference>
<dbReference type="InterPro" id="IPR011761">
    <property type="entry name" value="ATP-grasp"/>
</dbReference>
<dbReference type="InterPro" id="IPR005809">
    <property type="entry name" value="Succ_CoA_ligase-like_bsu"/>
</dbReference>
<name>A0A2T4UDQ1_9ACTN</name>
<dbReference type="SUPFAM" id="SSF52210">
    <property type="entry name" value="Succinyl-CoA synthetase domains"/>
    <property type="match status" value="1"/>
</dbReference>
<evidence type="ECO:0000313" key="5">
    <source>
        <dbReference type="EMBL" id="PTL55637.1"/>
    </source>
</evidence>
<dbReference type="GO" id="GO:0046872">
    <property type="term" value="F:metal ion binding"/>
    <property type="evidence" value="ECO:0007669"/>
    <property type="project" value="InterPro"/>
</dbReference>
<dbReference type="InterPro" id="IPR013815">
    <property type="entry name" value="ATP_grasp_subdomain_1"/>
</dbReference>
<dbReference type="GO" id="GO:0006104">
    <property type="term" value="P:succinyl-CoA metabolic process"/>
    <property type="evidence" value="ECO:0007669"/>
    <property type="project" value="TreeGrafter"/>
</dbReference>
<dbReference type="InterPro" id="IPR016102">
    <property type="entry name" value="Succinyl-CoA_synth-like"/>
</dbReference>
<dbReference type="SUPFAM" id="SSF56059">
    <property type="entry name" value="Glutathione synthetase ATP-binding domain-like"/>
    <property type="match status" value="1"/>
</dbReference>
<dbReference type="Gene3D" id="3.30.470.20">
    <property type="entry name" value="ATP-grasp fold, B domain"/>
    <property type="match status" value="1"/>
</dbReference>
<keyword evidence="3" id="KW-0067">ATP-binding</keyword>
<dbReference type="RefSeq" id="WP_107570680.1">
    <property type="nucleotide sequence ID" value="NZ_PYYB01000003.1"/>
</dbReference>
<evidence type="ECO:0000313" key="6">
    <source>
        <dbReference type="Proteomes" id="UP000240739"/>
    </source>
</evidence>
<accession>A0A2T4UDQ1</accession>
<evidence type="ECO:0000259" key="4">
    <source>
        <dbReference type="PROSITE" id="PS50975"/>
    </source>
</evidence>
<dbReference type="GO" id="GO:0042709">
    <property type="term" value="C:succinate-CoA ligase complex"/>
    <property type="evidence" value="ECO:0007669"/>
    <property type="project" value="TreeGrafter"/>
</dbReference>
<evidence type="ECO:0000256" key="2">
    <source>
        <dbReference type="ARBA" id="ARBA00022741"/>
    </source>
</evidence>
<dbReference type="AlphaFoldDB" id="A0A2T4UDQ1"/>
<keyword evidence="1" id="KW-0436">Ligase</keyword>
<protein>
    <recommendedName>
        <fullName evidence="4">ATP-grasp domain-containing protein</fullName>
    </recommendedName>
</protein>
<dbReference type="GO" id="GO:0006099">
    <property type="term" value="P:tricarboxylic acid cycle"/>
    <property type="evidence" value="ECO:0007669"/>
    <property type="project" value="InterPro"/>
</dbReference>
<organism evidence="5 6">
    <name type="scientific">Paraconexibacter algicola</name>
    <dbReference type="NCBI Taxonomy" id="2133960"/>
    <lineage>
        <taxon>Bacteria</taxon>
        <taxon>Bacillati</taxon>
        <taxon>Actinomycetota</taxon>
        <taxon>Thermoleophilia</taxon>
        <taxon>Solirubrobacterales</taxon>
        <taxon>Paraconexibacteraceae</taxon>
        <taxon>Paraconexibacter</taxon>
    </lineage>
</organism>
<reference evidence="5 6" key="1">
    <citation type="submission" date="2018-03" db="EMBL/GenBank/DDBJ databases">
        <title>Aquarubrobacter algicola gen. nov., sp. nov., a novel actinobacterium isolated from shallow eutrophic lake during the end of cyanobacterial harmful algal blooms.</title>
        <authorList>
            <person name="Chun S.J."/>
        </authorList>
    </citation>
    <scope>NUCLEOTIDE SEQUENCE [LARGE SCALE GENOMIC DNA]</scope>
    <source>
        <strain evidence="5 6">Seoho-28</strain>
    </source>
</reference>
<sequence>MRFYEYEAREIVKRAGIPVTDYGFTTDADEAATIAERIAGPTVIKSQVLTGGRMKAGGVKFADTPDEARAHAADILKLEINGLQPRGVLVDPKADVKQEYYMGVVWDGAAKKPLMLFSDMGGIDIEQVAEEHPDHVGRGHFSTLEPFSDFMAKQVIADAGVTGKALQRCTPILARLAQLFLDNDMLLAEINPLAELHDGTFVALDAHMEMENEGMGRQKALIKALGIGPEEGTRETYVPSAFEEAVLAVDAADHRGVIQGKDNGFDGNIGLIIGAGGGSLTLTDAVRQQGGKPANYSEIGGNPSVAKACGLAKAVLQKDGVEQIAVMMSIVSNTRVDIVARGVIKACLELGKDPAETIAIFRIPGAWEDEGFKILDKYGIEYCDRSVSLWDAAGRAVAKIQGAGA</sequence>
<dbReference type="PROSITE" id="PS50975">
    <property type="entry name" value="ATP_GRASP"/>
    <property type="match status" value="1"/>
</dbReference>
<evidence type="ECO:0000256" key="1">
    <source>
        <dbReference type="ARBA" id="ARBA00022598"/>
    </source>
</evidence>
<gene>
    <name evidence="5" type="ORF">C7Y72_18555</name>
</gene>
<dbReference type="Proteomes" id="UP000240739">
    <property type="component" value="Unassembled WGS sequence"/>
</dbReference>
<dbReference type="PANTHER" id="PTHR11815">
    <property type="entry name" value="SUCCINYL-COA SYNTHETASE BETA CHAIN"/>
    <property type="match status" value="1"/>
</dbReference>
<keyword evidence="2 3" id="KW-0547">Nucleotide-binding</keyword>
<dbReference type="GO" id="GO:0004775">
    <property type="term" value="F:succinate-CoA ligase (ADP-forming) activity"/>
    <property type="evidence" value="ECO:0007669"/>
    <property type="project" value="TreeGrafter"/>
</dbReference>
<comment type="caution">
    <text evidence="5">The sequence shown here is derived from an EMBL/GenBank/DDBJ whole genome shotgun (WGS) entry which is preliminary data.</text>
</comment>
<dbReference type="PANTHER" id="PTHR11815:SF10">
    <property type="entry name" value="SUCCINATE--COA LIGASE [GDP-FORMING] SUBUNIT BETA, MITOCHONDRIAL"/>
    <property type="match status" value="1"/>
</dbReference>